<dbReference type="PANTHER" id="PTHR21089:SF1">
    <property type="entry name" value="BIFUNCTIONAL 3-DEHYDROQUINATE DEHYDRATASE_SHIKIMATE DEHYDROGENASE, CHLOROPLASTIC"/>
    <property type="match status" value="1"/>
</dbReference>
<keyword evidence="3" id="KW-0521">NADP</keyword>
<keyword evidence="4" id="KW-0560">Oxidoreductase</keyword>
<organism evidence="9 10">
    <name type="scientific">Ochrobactrum quorumnocens</name>
    <dbReference type="NCBI Taxonomy" id="271865"/>
    <lineage>
        <taxon>Bacteria</taxon>
        <taxon>Pseudomonadati</taxon>
        <taxon>Pseudomonadota</taxon>
        <taxon>Alphaproteobacteria</taxon>
        <taxon>Hyphomicrobiales</taxon>
        <taxon>Brucellaceae</taxon>
        <taxon>Brucella/Ochrobactrum group</taxon>
        <taxon>Ochrobactrum</taxon>
    </lineage>
</organism>
<dbReference type="GO" id="GO:0050661">
    <property type="term" value="F:NADP binding"/>
    <property type="evidence" value="ECO:0007669"/>
    <property type="project" value="TreeGrafter"/>
</dbReference>
<comment type="catalytic activity">
    <reaction evidence="6">
        <text>shikimate + NADP(+) = 3-dehydroshikimate + NADPH + H(+)</text>
        <dbReference type="Rhea" id="RHEA:17737"/>
        <dbReference type="ChEBI" id="CHEBI:15378"/>
        <dbReference type="ChEBI" id="CHEBI:16630"/>
        <dbReference type="ChEBI" id="CHEBI:36208"/>
        <dbReference type="ChEBI" id="CHEBI:57783"/>
        <dbReference type="ChEBI" id="CHEBI:58349"/>
        <dbReference type="EC" id="1.1.1.25"/>
    </reaction>
</comment>
<dbReference type="InterPro" id="IPR046346">
    <property type="entry name" value="Aminoacid_DH-like_N_sf"/>
</dbReference>
<dbReference type="KEGG" id="och:CES85_5781"/>
<evidence type="ECO:0000313" key="9">
    <source>
        <dbReference type="EMBL" id="ASV84977.1"/>
    </source>
</evidence>
<dbReference type="InterPro" id="IPR036291">
    <property type="entry name" value="NAD(P)-bd_dom_sf"/>
</dbReference>
<dbReference type="GO" id="GO:0004764">
    <property type="term" value="F:shikimate 3-dehydrogenase (NADP+) activity"/>
    <property type="evidence" value="ECO:0007669"/>
    <property type="project" value="UniProtKB-EC"/>
</dbReference>
<dbReference type="Proteomes" id="UP000215256">
    <property type="component" value="Chromosome 2"/>
</dbReference>
<dbReference type="SUPFAM" id="SSF51735">
    <property type="entry name" value="NAD(P)-binding Rossmann-fold domains"/>
    <property type="match status" value="1"/>
</dbReference>
<dbReference type="AlphaFoldDB" id="A0A248UDS8"/>
<evidence type="ECO:0000256" key="3">
    <source>
        <dbReference type="ARBA" id="ARBA00022857"/>
    </source>
</evidence>
<dbReference type="InterPro" id="IPR022893">
    <property type="entry name" value="Shikimate_DH_fam"/>
</dbReference>
<dbReference type="SUPFAM" id="SSF53223">
    <property type="entry name" value="Aminoacid dehydrogenase-like, N-terminal domain"/>
    <property type="match status" value="1"/>
</dbReference>
<dbReference type="UniPathway" id="UPA00053">
    <property type="reaction ID" value="UER00087"/>
</dbReference>
<dbReference type="EC" id="1.1.1.25" evidence="2"/>
<dbReference type="CDD" id="cd01065">
    <property type="entry name" value="NAD_bind_Shikimate_DH"/>
    <property type="match status" value="1"/>
</dbReference>
<comment type="pathway">
    <text evidence="1">Metabolic intermediate biosynthesis; chorismate biosynthesis; chorismate from D-erythrose 4-phosphate and phosphoenolpyruvate: step 4/7.</text>
</comment>
<dbReference type="InterPro" id="IPR013708">
    <property type="entry name" value="Shikimate_DH-bd_N"/>
</dbReference>
<evidence type="ECO:0000256" key="2">
    <source>
        <dbReference type="ARBA" id="ARBA00012962"/>
    </source>
</evidence>
<keyword evidence="5" id="KW-0028">Amino-acid biosynthesis</keyword>
<dbReference type="Gene3D" id="3.40.50.720">
    <property type="entry name" value="NAD(P)-binding Rossmann-like Domain"/>
    <property type="match status" value="1"/>
</dbReference>
<keyword evidence="5" id="KW-0057">Aromatic amino acid biosynthesis</keyword>
<sequence>MEVTGKSKILFVLAHPVGHVRASHVFNTYFSKTGKNAAAVPLHVHPENLAQVIDAIRKLGNVSGFGVTIPHKIAIMPLLDEVSDAAREIGAVNFVRREESGRLVGDNIDGPGFIEGLRNHNIEPKDMTVLMLGAGGAGRAVGFALAKAGVRTVWITNRDQNKAAALVTDIQSAYPDCKLKSGPHHGTQFDLIVNTTSLGMAEEDELPIDPIDVSSDTIVSDIIVNPPMTRLLQLAQAKGCTIINGVPMLDAQMVLACKHMGI</sequence>
<dbReference type="PANTHER" id="PTHR21089">
    <property type="entry name" value="SHIKIMATE DEHYDROGENASE"/>
    <property type="match status" value="1"/>
</dbReference>
<proteinExistence type="predicted"/>
<feature type="domain" description="Quinate/shikimate 5-dehydrogenase/glutamyl-tRNA reductase" evidence="7">
    <location>
        <begin position="125"/>
        <end position="197"/>
    </location>
</feature>
<evidence type="ECO:0000256" key="6">
    <source>
        <dbReference type="ARBA" id="ARBA00049442"/>
    </source>
</evidence>
<evidence type="ECO:0000256" key="1">
    <source>
        <dbReference type="ARBA" id="ARBA00004871"/>
    </source>
</evidence>
<dbReference type="Pfam" id="PF08501">
    <property type="entry name" value="Shikimate_dh_N"/>
    <property type="match status" value="1"/>
</dbReference>
<gene>
    <name evidence="9" type="ORF">CES85_5781</name>
</gene>
<dbReference type="EMBL" id="CP022603">
    <property type="protein sequence ID" value="ASV84977.1"/>
    <property type="molecule type" value="Genomic_DNA"/>
</dbReference>
<dbReference type="GO" id="GO:0019632">
    <property type="term" value="P:shikimate metabolic process"/>
    <property type="evidence" value="ECO:0007669"/>
    <property type="project" value="TreeGrafter"/>
</dbReference>
<dbReference type="Gene3D" id="3.40.50.10860">
    <property type="entry name" value="Leucine Dehydrogenase, chain A, domain 1"/>
    <property type="match status" value="1"/>
</dbReference>
<reference evidence="9 10" key="1">
    <citation type="submission" date="2017-07" db="EMBL/GenBank/DDBJ databases">
        <title>Phylogenetic study on the rhizospheric bacterium Ochrobactrum sp. A44.</title>
        <authorList>
            <person name="Krzyzanowska D.M."/>
            <person name="Ossowicki A."/>
            <person name="Rajewska M."/>
            <person name="Maciag T."/>
            <person name="Kaczynski Z."/>
            <person name="Czerwicka M."/>
            <person name="Jafra S."/>
        </authorList>
    </citation>
    <scope>NUCLEOTIDE SEQUENCE [LARGE SCALE GENOMIC DNA]</scope>
    <source>
        <strain evidence="9 10">A44</strain>
    </source>
</reference>
<protein>
    <recommendedName>
        <fullName evidence="2">shikimate dehydrogenase (NADP(+))</fullName>
        <ecNumber evidence="2">1.1.1.25</ecNumber>
    </recommendedName>
</protein>
<feature type="domain" description="Shikimate dehydrogenase substrate binding N-terminal" evidence="8">
    <location>
        <begin position="12"/>
        <end position="95"/>
    </location>
</feature>
<dbReference type="InterPro" id="IPR006151">
    <property type="entry name" value="Shikm_DH/Glu-tRNA_Rdtase"/>
</dbReference>
<evidence type="ECO:0000256" key="4">
    <source>
        <dbReference type="ARBA" id="ARBA00023002"/>
    </source>
</evidence>
<dbReference type="GO" id="GO:0009073">
    <property type="term" value="P:aromatic amino acid family biosynthetic process"/>
    <property type="evidence" value="ECO:0007669"/>
    <property type="project" value="UniProtKB-KW"/>
</dbReference>
<dbReference type="RefSeq" id="WP_095445583.1">
    <property type="nucleotide sequence ID" value="NZ_CP022603.1"/>
</dbReference>
<dbReference type="GO" id="GO:0009423">
    <property type="term" value="P:chorismate biosynthetic process"/>
    <property type="evidence" value="ECO:0007669"/>
    <property type="project" value="UniProtKB-UniPathway"/>
</dbReference>
<name>A0A248UDS8_9HYPH</name>
<accession>A0A248UDS8</accession>
<evidence type="ECO:0000259" key="7">
    <source>
        <dbReference type="Pfam" id="PF01488"/>
    </source>
</evidence>
<evidence type="ECO:0000256" key="5">
    <source>
        <dbReference type="ARBA" id="ARBA00023141"/>
    </source>
</evidence>
<dbReference type="Pfam" id="PF01488">
    <property type="entry name" value="Shikimate_DH"/>
    <property type="match status" value="1"/>
</dbReference>
<dbReference type="GO" id="GO:0005829">
    <property type="term" value="C:cytosol"/>
    <property type="evidence" value="ECO:0007669"/>
    <property type="project" value="TreeGrafter"/>
</dbReference>
<evidence type="ECO:0000313" key="10">
    <source>
        <dbReference type="Proteomes" id="UP000215256"/>
    </source>
</evidence>
<evidence type="ECO:0000259" key="8">
    <source>
        <dbReference type="Pfam" id="PF08501"/>
    </source>
</evidence>
<dbReference type="OrthoDB" id="7873617at2"/>